<organism evidence="1 2">
    <name type="scientific">Zophobas morio</name>
    <dbReference type="NCBI Taxonomy" id="2755281"/>
    <lineage>
        <taxon>Eukaryota</taxon>
        <taxon>Metazoa</taxon>
        <taxon>Ecdysozoa</taxon>
        <taxon>Arthropoda</taxon>
        <taxon>Hexapoda</taxon>
        <taxon>Insecta</taxon>
        <taxon>Pterygota</taxon>
        <taxon>Neoptera</taxon>
        <taxon>Endopterygota</taxon>
        <taxon>Coleoptera</taxon>
        <taxon>Polyphaga</taxon>
        <taxon>Cucujiformia</taxon>
        <taxon>Tenebrionidae</taxon>
        <taxon>Zophobas</taxon>
    </lineage>
</organism>
<dbReference type="AlphaFoldDB" id="A0AA38IS43"/>
<proteinExistence type="predicted"/>
<name>A0AA38IS43_9CUCU</name>
<comment type="caution">
    <text evidence="1">The sequence shown here is derived from an EMBL/GenBank/DDBJ whole genome shotgun (WGS) entry which is preliminary data.</text>
</comment>
<dbReference type="EMBL" id="JALNTZ010000002">
    <property type="protein sequence ID" value="KAJ3660214.1"/>
    <property type="molecule type" value="Genomic_DNA"/>
</dbReference>
<keyword evidence="2" id="KW-1185">Reference proteome</keyword>
<gene>
    <name evidence="1" type="ORF">Zmor_004679</name>
</gene>
<accession>A0AA38IS43</accession>
<sequence length="84" mass="8925">MLACCCHTVLLLDPDDAGLLLLNHAAPGPLGTLDYPITAVVAQPSEEMLTTLEIAKIAKSGHSTTPDVTFEFAETAKSKHLKHT</sequence>
<evidence type="ECO:0000313" key="2">
    <source>
        <dbReference type="Proteomes" id="UP001168821"/>
    </source>
</evidence>
<dbReference type="Proteomes" id="UP001168821">
    <property type="component" value="Unassembled WGS sequence"/>
</dbReference>
<evidence type="ECO:0000313" key="1">
    <source>
        <dbReference type="EMBL" id="KAJ3660214.1"/>
    </source>
</evidence>
<protein>
    <submittedName>
        <fullName evidence="1">Uncharacterized protein</fullName>
    </submittedName>
</protein>
<reference evidence="1" key="1">
    <citation type="journal article" date="2023" name="G3 (Bethesda)">
        <title>Whole genome assemblies of Zophobas morio and Tenebrio molitor.</title>
        <authorList>
            <person name="Kaur S."/>
            <person name="Stinson S.A."/>
            <person name="diCenzo G.C."/>
        </authorList>
    </citation>
    <scope>NUCLEOTIDE SEQUENCE</scope>
    <source>
        <strain evidence="1">QUZm001</strain>
    </source>
</reference>